<comment type="caution">
    <text evidence="1">The sequence shown here is derived from an EMBL/GenBank/DDBJ whole genome shotgun (WGS) entry which is preliminary data.</text>
</comment>
<reference evidence="1 2" key="1">
    <citation type="journal article" date="2021" name="Environ. Microbiol.">
        <title>Gene family expansions and transcriptome signatures uncover fungal adaptations to wood decay.</title>
        <authorList>
            <person name="Hage H."/>
            <person name="Miyauchi S."/>
            <person name="Viragh M."/>
            <person name="Drula E."/>
            <person name="Min B."/>
            <person name="Chaduli D."/>
            <person name="Navarro D."/>
            <person name="Favel A."/>
            <person name="Norest M."/>
            <person name="Lesage-Meessen L."/>
            <person name="Balint B."/>
            <person name="Merenyi Z."/>
            <person name="de Eugenio L."/>
            <person name="Morin E."/>
            <person name="Martinez A.T."/>
            <person name="Baldrian P."/>
            <person name="Stursova M."/>
            <person name="Martinez M.J."/>
            <person name="Novotny C."/>
            <person name="Magnuson J.K."/>
            <person name="Spatafora J.W."/>
            <person name="Maurice S."/>
            <person name="Pangilinan J."/>
            <person name="Andreopoulos W."/>
            <person name="LaButti K."/>
            <person name="Hundley H."/>
            <person name="Na H."/>
            <person name="Kuo A."/>
            <person name="Barry K."/>
            <person name="Lipzen A."/>
            <person name="Henrissat B."/>
            <person name="Riley R."/>
            <person name="Ahrendt S."/>
            <person name="Nagy L.G."/>
            <person name="Grigoriev I.V."/>
            <person name="Martin F."/>
            <person name="Rosso M.N."/>
        </authorList>
    </citation>
    <scope>NUCLEOTIDE SEQUENCE [LARGE SCALE GENOMIC DNA]</scope>
    <source>
        <strain evidence="1 2">CIRM-BRFM 1785</strain>
    </source>
</reference>
<evidence type="ECO:0000313" key="2">
    <source>
        <dbReference type="Proteomes" id="UP000814176"/>
    </source>
</evidence>
<gene>
    <name evidence="1" type="ORF">C8Q71DRAFT_773650</name>
</gene>
<dbReference type="GeneID" id="72005197"/>
<sequence>MLKWPTKAAVYCSLNLGMSISLLSIVHNRTSEGLSKAKYTCIPPLVKLLINTRRCIPAHHIQSLRLRDLRHRSVRARRQNLLGHRLLDDVLDPRLAVLVNVGDLVFRRARARRERVQLGDVRRIDVRDVPRLDVPLRLGRVERLRAAVLHSDVLLVGPDHVVPNGARRALSTDKKLPVVQAVITRLLLDYRDRVRVWLSTIAR</sequence>
<dbReference type="RefSeq" id="XP_047776212.1">
    <property type="nucleotide sequence ID" value="XM_047924465.1"/>
</dbReference>
<protein>
    <recommendedName>
        <fullName evidence="3">Secreted protein</fullName>
    </recommendedName>
</protein>
<evidence type="ECO:0008006" key="3">
    <source>
        <dbReference type="Google" id="ProtNLM"/>
    </source>
</evidence>
<keyword evidence="2" id="KW-1185">Reference proteome</keyword>
<name>A0ABQ8K9K8_9APHY</name>
<evidence type="ECO:0000313" key="1">
    <source>
        <dbReference type="EMBL" id="KAH9833472.1"/>
    </source>
</evidence>
<proteinExistence type="predicted"/>
<dbReference type="Proteomes" id="UP000814176">
    <property type="component" value="Unassembled WGS sequence"/>
</dbReference>
<dbReference type="EMBL" id="JADCUA010000018">
    <property type="protein sequence ID" value="KAH9833472.1"/>
    <property type="molecule type" value="Genomic_DNA"/>
</dbReference>
<accession>A0ABQ8K9K8</accession>
<organism evidence="1 2">
    <name type="scientific">Rhodofomes roseus</name>
    <dbReference type="NCBI Taxonomy" id="34475"/>
    <lineage>
        <taxon>Eukaryota</taxon>
        <taxon>Fungi</taxon>
        <taxon>Dikarya</taxon>
        <taxon>Basidiomycota</taxon>
        <taxon>Agaricomycotina</taxon>
        <taxon>Agaricomycetes</taxon>
        <taxon>Polyporales</taxon>
        <taxon>Rhodofomes</taxon>
    </lineage>
</organism>